<dbReference type="EMBL" id="SACP01000017">
    <property type="protein sequence ID" value="RVU16223.1"/>
    <property type="molecule type" value="Genomic_DNA"/>
</dbReference>
<protein>
    <recommendedName>
        <fullName evidence="3">DUF2946 domain-containing protein</fullName>
    </recommendedName>
</protein>
<dbReference type="OrthoDB" id="8000848at2"/>
<name>A0A437P1U3_9HYPH</name>
<keyword evidence="2" id="KW-1185">Reference proteome</keyword>
<reference evidence="1 2" key="1">
    <citation type="submission" date="2019-01" db="EMBL/GenBank/DDBJ databases">
        <authorList>
            <person name="Chen W.-M."/>
        </authorList>
    </citation>
    <scope>NUCLEOTIDE SEQUENCE [LARGE SCALE GENOMIC DNA]</scope>
    <source>
        <strain evidence="1 2">TER-1</strain>
    </source>
</reference>
<dbReference type="AlphaFoldDB" id="A0A437P1U3"/>
<evidence type="ECO:0000313" key="2">
    <source>
        <dbReference type="Proteomes" id="UP000286997"/>
    </source>
</evidence>
<organism evidence="1 2">
    <name type="scientific">Methylobacterium oryzihabitans</name>
    <dbReference type="NCBI Taxonomy" id="2499852"/>
    <lineage>
        <taxon>Bacteria</taxon>
        <taxon>Pseudomonadati</taxon>
        <taxon>Pseudomonadota</taxon>
        <taxon>Alphaproteobacteria</taxon>
        <taxon>Hyphomicrobiales</taxon>
        <taxon>Methylobacteriaceae</taxon>
        <taxon>Methylobacterium</taxon>
    </lineage>
</organism>
<evidence type="ECO:0000313" key="1">
    <source>
        <dbReference type="EMBL" id="RVU16223.1"/>
    </source>
</evidence>
<evidence type="ECO:0008006" key="3">
    <source>
        <dbReference type="Google" id="ProtNLM"/>
    </source>
</evidence>
<accession>A0A437P1U3</accession>
<dbReference type="Proteomes" id="UP000286997">
    <property type="component" value="Unassembled WGS sequence"/>
</dbReference>
<sequence>MRRGSSSRMVCRAVIAVAALYALALQAVLAGALVTIQPELAHVICAPDAGSSPDGSDKAPPVHSHLTCCTAAHSPQALTPPVLACVTLAWPRRDGVRVSWRPDIVARPRAPPGVVASARAPPVA</sequence>
<comment type="caution">
    <text evidence="1">The sequence shown here is derived from an EMBL/GenBank/DDBJ whole genome shotgun (WGS) entry which is preliminary data.</text>
</comment>
<proteinExistence type="predicted"/>
<gene>
    <name evidence="1" type="ORF">EOE48_17720</name>
</gene>